<dbReference type="PROSITE" id="PS51387">
    <property type="entry name" value="FAD_PCMH"/>
    <property type="match status" value="1"/>
</dbReference>
<organism evidence="8 9">
    <name type="scientific">Enterovirga rhinocerotis</name>
    <dbReference type="NCBI Taxonomy" id="1339210"/>
    <lineage>
        <taxon>Bacteria</taxon>
        <taxon>Pseudomonadati</taxon>
        <taxon>Pseudomonadota</taxon>
        <taxon>Alphaproteobacteria</taxon>
        <taxon>Hyphomicrobiales</taxon>
        <taxon>Methylobacteriaceae</taxon>
        <taxon>Enterovirga</taxon>
    </lineage>
</organism>
<dbReference type="RefSeq" id="WP_133772390.1">
    <property type="nucleotide sequence ID" value="NZ_SNZR01000014.1"/>
</dbReference>
<dbReference type="OrthoDB" id="9811557at2"/>
<dbReference type="InterPro" id="IPR025650">
    <property type="entry name" value="Alkyl-DHAP_Synthase"/>
</dbReference>
<evidence type="ECO:0000256" key="2">
    <source>
        <dbReference type="ARBA" id="ARBA00022630"/>
    </source>
</evidence>
<dbReference type="InterPro" id="IPR016166">
    <property type="entry name" value="FAD-bd_PCMH"/>
</dbReference>
<dbReference type="Pfam" id="PF01565">
    <property type="entry name" value="FAD_binding_4"/>
    <property type="match status" value="1"/>
</dbReference>
<evidence type="ECO:0000313" key="8">
    <source>
        <dbReference type="EMBL" id="TDR89014.1"/>
    </source>
</evidence>
<dbReference type="AlphaFoldDB" id="A0A4R7BTD9"/>
<feature type="binding site" evidence="5">
    <location>
        <begin position="214"/>
        <end position="220"/>
    </location>
    <ligand>
        <name>FAD</name>
        <dbReference type="ChEBI" id="CHEBI:57692"/>
    </ligand>
</feature>
<evidence type="ECO:0000259" key="7">
    <source>
        <dbReference type="PROSITE" id="PS51387"/>
    </source>
</evidence>
<dbReference type="Gene3D" id="3.30.300.330">
    <property type="match status" value="1"/>
</dbReference>
<feature type="site" description="Important for enzyme activity" evidence="6">
    <location>
        <position position="265"/>
    </location>
</feature>
<dbReference type="Pfam" id="PF02913">
    <property type="entry name" value="FAD-oxidase_C"/>
    <property type="match status" value="1"/>
</dbReference>
<feature type="domain" description="FAD-binding PCMH-type" evidence="7">
    <location>
        <begin position="52"/>
        <end position="230"/>
    </location>
</feature>
<keyword evidence="3 5" id="KW-0274">FAD</keyword>
<evidence type="ECO:0000256" key="5">
    <source>
        <dbReference type="PIRSR" id="PIRSR625650-3"/>
    </source>
</evidence>
<evidence type="ECO:0000256" key="1">
    <source>
        <dbReference type="ARBA" id="ARBA00008000"/>
    </source>
</evidence>
<dbReference type="PANTHER" id="PTHR46568:SF1">
    <property type="entry name" value="ALKYLDIHYDROXYACETONEPHOSPHATE SYNTHASE, PEROXISOMAL"/>
    <property type="match status" value="1"/>
</dbReference>
<evidence type="ECO:0000313" key="9">
    <source>
        <dbReference type="Proteomes" id="UP000295122"/>
    </source>
</evidence>
<dbReference type="GO" id="GO:0071949">
    <property type="term" value="F:FAD binding"/>
    <property type="evidence" value="ECO:0007669"/>
    <property type="project" value="InterPro"/>
</dbReference>
<sequence>MSAASPQTGGPAASLAAVVGPTHVSTDAETLTRYARDRLPFGIFRARSGGLPGTMPAAVAKPASEEEIVRLVESSARDGFRIIPFGLGSGVLGGTIPLGGEVMLDVTRLDKLLAIDETNGLATVQAGMNGGEFERALNAAGWTCGHLPQSINISTVGGWAACRGGGQASSRYGKIEDIVVGLRAVLPDGRILDVRPVARRAVGPSLIDLLVGSEGTLGIITELTLRIFRTPAIEKGVVLAFPSQDAALNAARRIMQAELRPQVVRIYDEIESRERTKDIEAFRTKPILAIMVFCGTARTAAAEEEESLAICREEGADIADDGPLTHWREVRYESYSGKWQAAGYFMDTIEVCAPWSSLATLYDTCRNAALSICPEMHFGAHWSHVYPEGACQYMTIRLPPMPDEQGLALHARLWDAIESATLDCGGTVAHHHGAGVFRNPWLKRELGTGLDVLQAIKDALDPDNRLNPGKLGLRPAAGAVEVRHG</sequence>
<dbReference type="SUPFAM" id="SSF55103">
    <property type="entry name" value="FAD-linked oxidases, C-terminal domain"/>
    <property type="match status" value="1"/>
</dbReference>
<evidence type="ECO:0000256" key="6">
    <source>
        <dbReference type="PIRSR" id="PIRSR625650-4"/>
    </source>
</evidence>
<protein>
    <submittedName>
        <fullName evidence="8">Alkyldihydroxyacetonephosphate synthase</fullName>
    </submittedName>
</protein>
<dbReference type="Proteomes" id="UP000295122">
    <property type="component" value="Unassembled WGS sequence"/>
</dbReference>
<dbReference type="InterPro" id="IPR036318">
    <property type="entry name" value="FAD-bd_PCMH-like_sf"/>
</dbReference>
<dbReference type="SUPFAM" id="SSF56176">
    <property type="entry name" value="FAD-binding/transporter-associated domain-like"/>
    <property type="match status" value="1"/>
</dbReference>
<name>A0A4R7BTD9_9HYPH</name>
<proteinExistence type="inferred from homology"/>
<comment type="caution">
    <text evidence="8">The sequence shown here is derived from an EMBL/GenBank/DDBJ whole genome shotgun (WGS) entry which is preliminary data.</text>
</comment>
<evidence type="ECO:0000256" key="4">
    <source>
        <dbReference type="PIRSR" id="PIRSR625650-1"/>
    </source>
</evidence>
<dbReference type="EMBL" id="SNZR01000014">
    <property type="protein sequence ID" value="TDR89014.1"/>
    <property type="molecule type" value="Genomic_DNA"/>
</dbReference>
<feature type="active site" description="Proton donor/acceptor" evidence="4">
    <location>
        <position position="393"/>
    </location>
</feature>
<dbReference type="InterPro" id="IPR004113">
    <property type="entry name" value="FAD-bd_oxidored_4_C"/>
</dbReference>
<dbReference type="Gene3D" id="3.30.465.10">
    <property type="match status" value="1"/>
</dbReference>
<dbReference type="Gene3D" id="3.30.70.3450">
    <property type="match status" value="1"/>
</dbReference>
<comment type="cofactor">
    <cofactor evidence="5">
        <name>FAD</name>
        <dbReference type="ChEBI" id="CHEBI:57692"/>
    </cofactor>
</comment>
<gene>
    <name evidence="8" type="ORF">EV668_3499</name>
</gene>
<keyword evidence="9" id="KW-1185">Reference proteome</keyword>
<dbReference type="Gene3D" id="1.10.45.10">
    <property type="entry name" value="Vanillyl-alcohol Oxidase, Chain A, domain 4"/>
    <property type="match status" value="1"/>
</dbReference>
<dbReference type="GO" id="GO:0008610">
    <property type="term" value="P:lipid biosynthetic process"/>
    <property type="evidence" value="ECO:0007669"/>
    <property type="project" value="InterPro"/>
</dbReference>
<dbReference type="PANTHER" id="PTHR46568">
    <property type="entry name" value="ALKYLDIHYDROXYACETONEPHOSPHATE SYNTHASE, PEROXISOMAL"/>
    <property type="match status" value="1"/>
</dbReference>
<dbReference type="InterPro" id="IPR016169">
    <property type="entry name" value="FAD-bd_PCMH_sub2"/>
</dbReference>
<dbReference type="InterPro" id="IPR016171">
    <property type="entry name" value="Vanillyl_alc_oxidase_C-sub2"/>
</dbReference>
<comment type="similarity">
    <text evidence="1">Belongs to the FAD-binding oxidoreductase/transferase type 4 family.</text>
</comment>
<evidence type="ECO:0000256" key="3">
    <source>
        <dbReference type="ARBA" id="ARBA00022827"/>
    </source>
</evidence>
<dbReference type="GO" id="GO:0008609">
    <property type="term" value="F:alkylglycerone-phosphate synthase activity"/>
    <property type="evidence" value="ECO:0007669"/>
    <property type="project" value="InterPro"/>
</dbReference>
<dbReference type="InterPro" id="IPR006094">
    <property type="entry name" value="Oxid_FAD_bind_N"/>
</dbReference>
<reference evidence="8 9" key="1">
    <citation type="submission" date="2019-03" db="EMBL/GenBank/DDBJ databases">
        <title>Genomic Encyclopedia of Type Strains, Phase IV (KMG-IV): sequencing the most valuable type-strain genomes for metagenomic binning, comparative biology and taxonomic classification.</title>
        <authorList>
            <person name="Goeker M."/>
        </authorList>
    </citation>
    <scope>NUCLEOTIDE SEQUENCE [LARGE SCALE GENOMIC DNA]</scope>
    <source>
        <strain evidence="8 9">DSM 25903</strain>
    </source>
</reference>
<dbReference type="InterPro" id="IPR016164">
    <property type="entry name" value="FAD-linked_Oxase-like_C"/>
</dbReference>
<accession>A0A4R7BTD9</accession>
<keyword evidence="2" id="KW-0285">Flavoprotein</keyword>